<protein>
    <submittedName>
        <fullName evidence="1">Uncharacterized protein</fullName>
    </submittedName>
</protein>
<evidence type="ECO:0000313" key="1">
    <source>
        <dbReference type="EMBL" id="MDR7336249.1"/>
    </source>
</evidence>
<proteinExistence type="predicted"/>
<reference evidence="1 2" key="1">
    <citation type="submission" date="2023-07" db="EMBL/GenBank/DDBJ databases">
        <title>Sorghum-associated microbial communities from plants grown in Nebraska, USA.</title>
        <authorList>
            <person name="Schachtman D."/>
        </authorList>
    </citation>
    <scope>NUCLEOTIDE SEQUENCE [LARGE SCALE GENOMIC DNA]</scope>
    <source>
        <strain evidence="1 2">BE316</strain>
    </source>
</reference>
<dbReference type="EMBL" id="JAVDXV010000015">
    <property type="protein sequence ID" value="MDR7336249.1"/>
    <property type="molecule type" value="Genomic_DNA"/>
</dbReference>
<keyword evidence="2" id="KW-1185">Reference proteome</keyword>
<comment type="caution">
    <text evidence="1">The sequence shown here is derived from an EMBL/GenBank/DDBJ whole genome shotgun (WGS) entry which is preliminary data.</text>
</comment>
<name>A0ABU2AG94_9BURK</name>
<dbReference type="RefSeq" id="WP_310333250.1">
    <property type="nucleotide sequence ID" value="NZ_JAVDXV010000015.1"/>
</dbReference>
<sequence length="99" mass="11493">MTTPDERRRNLIWGREALEELSADATLRQHWRDESAELLGRYPSVAALKDCSDPGLEPLQIQYAQVLSASKDLFQRMRASPACSEQRRYSLLVILRHFY</sequence>
<gene>
    <name evidence="1" type="ORF">J2X21_005423</name>
</gene>
<evidence type="ECO:0000313" key="2">
    <source>
        <dbReference type="Proteomes" id="UP001180825"/>
    </source>
</evidence>
<accession>A0ABU2AG94</accession>
<dbReference type="Proteomes" id="UP001180825">
    <property type="component" value="Unassembled WGS sequence"/>
</dbReference>
<organism evidence="1 2">
    <name type="scientific">Roseateles asaccharophilus</name>
    <dbReference type="NCBI Taxonomy" id="582607"/>
    <lineage>
        <taxon>Bacteria</taxon>
        <taxon>Pseudomonadati</taxon>
        <taxon>Pseudomonadota</taxon>
        <taxon>Betaproteobacteria</taxon>
        <taxon>Burkholderiales</taxon>
        <taxon>Sphaerotilaceae</taxon>
        <taxon>Roseateles</taxon>
    </lineage>
</organism>
<dbReference type="NCBIfam" id="NF041728">
    <property type="entry name" value="BPSL0761_fam"/>
    <property type="match status" value="1"/>
</dbReference>
<dbReference type="InterPro" id="IPR049723">
    <property type="entry name" value="BPSL0761-like"/>
</dbReference>